<dbReference type="AlphaFoldDB" id="A0A8X6P7K8"/>
<name>A0A8X6P7K8_NEPPI</name>
<evidence type="ECO:0000313" key="2">
    <source>
        <dbReference type="Proteomes" id="UP000887013"/>
    </source>
</evidence>
<dbReference type="EMBL" id="BMAW01112452">
    <property type="protein sequence ID" value="GFT52546.1"/>
    <property type="molecule type" value="Genomic_DNA"/>
</dbReference>
<comment type="caution">
    <text evidence="1">The sequence shown here is derived from an EMBL/GenBank/DDBJ whole genome shotgun (WGS) entry which is preliminary data.</text>
</comment>
<sequence>MKPRIPREPEIPLIKEKPVFPFIMENYFFVCVRERNKKFMIVVTHSYVKNLMEIRRNCNNCLTCEKSRKNIADRKLAWNSGSIRRRTLFGGNEKVPPEHIQIKRSGEKVAGGSFGAQAGEIFQRMLYSCSGFA</sequence>
<organism evidence="1 2">
    <name type="scientific">Nephila pilipes</name>
    <name type="common">Giant wood spider</name>
    <name type="synonym">Nephila maculata</name>
    <dbReference type="NCBI Taxonomy" id="299642"/>
    <lineage>
        <taxon>Eukaryota</taxon>
        <taxon>Metazoa</taxon>
        <taxon>Ecdysozoa</taxon>
        <taxon>Arthropoda</taxon>
        <taxon>Chelicerata</taxon>
        <taxon>Arachnida</taxon>
        <taxon>Araneae</taxon>
        <taxon>Araneomorphae</taxon>
        <taxon>Entelegynae</taxon>
        <taxon>Araneoidea</taxon>
        <taxon>Nephilidae</taxon>
        <taxon>Nephila</taxon>
    </lineage>
</organism>
<protein>
    <submittedName>
        <fullName evidence="1">Uncharacterized protein</fullName>
    </submittedName>
</protein>
<reference evidence="1" key="1">
    <citation type="submission" date="2020-08" db="EMBL/GenBank/DDBJ databases">
        <title>Multicomponent nature underlies the extraordinary mechanical properties of spider dragline silk.</title>
        <authorList>
            <person name="Kono N."/>
            <person name="Nakamura H."/>
            <person name="Mori M."/>
            <person name="Yoshida Y."/>
            <person name="Ohtoshi R."/>
            <person name="Malay A.D."/>
            <person name="Moran D.A.P."/>
            <person name="Tomita M."/>
            <person name="Numata K."/>
            <person name="Arakawa K."/>
        </authorList>
    </citation>
    <scope>NUCLEOTIDE SEQUENCE</scope>
</reference>
<proteinExistence type="predicted"/>
<evidence type="ECO:0000313" key="1">
    <source>
        <dbReference type="EMBL" id="GFT52546.1"/>
    </source>
</evidence>
<gene>
    <name evidence="1" type="ORF">NPIL_357941</name>
</gene>
<dbReference type="Proteomes" id="UP000887013">
    <property type="component" value="Unassembled WGS sequence"/>
</dbReference>
<accession>A0A8X6P7K8</accession>
<keyword evidence="2" id="KW-1185">Reference proteome</keyword>